<evidence type="ECO:0000313" key="1">
    <source>
        <dbReference type="EMBL" id="GIM80273.1"/>
    </source>
</evidence>
<organism evidence="1 2">
    <name type="scientific">Actinoplanes auranticolor</name>
    <dbReference type="NCBI Taxonomy" id="47988"/>
    <lineage>
        <taxon>Bacteria</taxon>
        <taxon>Bacillati</taxon>
        <taxon>Actinomycetota</taxon>
        <taxon>Actinomycetes</taxon>
        <taxon>Micromonosporales</taxon>
        <taxon>Micromonosporaceae</taxon>
        <taxon>Actinoplanes</taxon>
    </lineage>
</organism>
<gene>
    <name evidence="1" type="ORF">Aau02nite_89770</name>
</gene>
<name>A0A919SZX0_9ACTN</name>
<evidence type="ECO:0000313" key="2">
    <source>
        <dbReference type="Proteomes" id="UP000681340"/>
    </source>
</evidence>
<dbReference type="EMBL" id="BOQL01000095">
    <property type="protein sequence ID" value="GIM80273.1"/>
    <property type="molecule type" value="Genomic_DNA"/>
</dbReference>
<protein>
    <submittedName>
        <fullName evidence="1">Uncharacterized protein</fullName>
    </submittedName>
</protein>
<sequence length="50" mass="5297">MPHCTISMRVPNPLVGAAIRRCLEFLPIRASVAGAAITDHANDVAQTLTP</sequence>
<dbReference type="AlphaFoldDB" id="A0A919SZX0"/>
<accession>A0A919SZX0</accession>
<dbReference type="Proteomes" id="UP000681340">
    <property type="component" value="Unassembled WGS sequence"/>
</dbReference>
<keyword evidence="2" id="KW-1185">Reference proteome</keyword>
<reference evidence="1" key="1">
    <citation type="submission" date="2021-03" db="EMBL/GenBank/DDBJ databases">
        <title>Whole genome shotgun sequence of Actinoplanes auranticolor NBRC 12245.</title>
        <authorList>
            <person name="Komaki H."/>
            <person name="Tamura T."/>
        </authorList>
    </citation>
    <scope>NUCLEOTIDE SEQUENCE</scope>
    <source>
        <strain evidence="1">NBRC 12245</strain>
    </source>
</reference>
<proteinExistence type="predicted"/>
<comment type="caution">
    <text evidence="1">The sequence shown here is derived from an EMBL/GenBank/DDBJ whole genome shotgun (WGS) entry which is preliminary data.</text>
</comment>